<dbReference type="Gene3D" id="2.40.160.20">
    <property type="match status" value="1"/>
</dbReference>
<protein>
    <recommendedName>
        <fullName evidence="4">Opacity protein or related surface antigen</fullName>
    </recommendedName>
</protein>
<keyword evidence="1" id="KW-0472">Membrane</keyword>
<evidence type="ECO:0000313" key="2">
    <source>
        <dbReference type="EMBL" id="ACD82204.1"/>
    </source>
</evidence>
<sequence>MKPICDFRKSHVLGLRNSFLILVLFLGFWNFFVHAQAGIKDLSEIEASKDLVLKEENLKQDWTKDLFLGVFSGGFWPSVSRTSSTTFYPSGREVHSQGYSQSHSGYFGGLYVGYDLKEAALALCADKKWKMIPFVACIFNYGQISSSGFSYDGLSPYPSFSNASSQSFIPEIAAGVNFSNTTRFVPFVGITLGAALNWLTDPAVISPQGESLLAPNQTAFALAWTSKLIAGMAFRLAPHWDLLIAYTTRFISPQDFNLKGETPGGVSSVVAHLGWYQDFEGWGAIQYNFWP</sequence>
<dbReference type="AlphaFoldDB" id="B3DX64"/>
<feature type="transmembrane region" description="Helical" evidence="1">
    <location>
        <begin position="12"/>
        <end position="32"/>
    </location>
</feature>
<dbReference type="eggNOG" id="ENOG50329D4">
    <property type="taxonomic scope" value="Bacteria"/>
</dbReference>
<dbReference type="OrthoDB" id="185081at2"/>
<evidence type="ECO:0008006" key="4">
    <source>
        <dbReference type="Google" id="ProtNLM"/>
    </source>
</evidence>
<dbReference type="Proteomes" id="UP000009149">
    <property type="component" value="Chromosome"/>
</dbReference>
<evidence type="ECO:0000313" key="3">
    <source>
        <dbReference type="Proteomes" id="UP000009149"/>
    </source>
</evidence>
<dbReference type="EMBL" id="CP000975">
    <property type="protein sequence ID" value="ACD82204.1"/>
    <property type="molecule type" value="Genomic_DNA"/>
</dbReference>
<dbReference type="KEGG" id="min:Minf_0144"/>
<name>B3DX64_METI4</name>
<organism evidence="2 3">
    <name type="scientific">Methylacidiphilum infernorum (isolate V4)</name>
    <name type="common">Methylokorus infernorum (strain V4)</name>
    <dbReference type="NCBI Taxonomy" id="481448"/>
    <lineage>
        <taxon>Bacteria</taxon>
        <taxon>Pseudomonadati</taxon>
        <taxon>Verrucomicrobiota</taxon>
        <taxon>Methylacidiphilae</taxon>
        <taxon>Methylacidiphilales</taxon>
        <taxon>Methylacidiphilaceae</taxon>
        <taxon>Methylacidiphilum (ex Ratnadevi et al. 2023)</taxon>
    </lineage>
</organism>
<proteinExistence type="predicted"/>
<dbReference type="HOGENOM" id="CLU_955824_0_0_0"/>
<accession>B3DX64</accession>
<reference evidence="2 3" key="1">
    <citation type="journal article" date="2008" name="Biol. Direct">
        <title>Complete genome sequence of the extremely acidophilic methanotroph isolate V4, Methylacidiphilum infernorum, a representative of the bacterial phylum Verrucomicrobia.</title>
        <authorList>
            <person name="Hou S."/>
            <person name="Makarova K.S."/>
            <person name="Saw J.H."/>
            <person name="Senin P."/>
            <person name="Ly B.V."/>
            <person name="Zhou Z."/>
            <person name="Ren Y."/>
            <person name="Wang J."/>
            <person name="Galperin M.Y."/>
            <person name="Omelchenko M.V."/>
            <person name="Wolf Y.I."/>
            <person name="Yutin N."/>
            <person name="Koonin E.V."/>
            <person name="Stott M.B."/>
            <person name="Mountain B.W."/>
            <person name="Crowe M.A."/>
            <person name="Smirnova A.V."/>
            <person name="Dunfield P.F."/>
            <person name="Feng L."/>
            <person name="Wang L."/>
            <person name="Alam M."/>
        </authorList>
    </citation>
    <scope>NUCLEOTIDE SEQUENCE [LARGE SCALE GENOMIC DNA]</scope>
    <source>
        <strain evidence="3">Isolate V4</strain>
    </source>
</reference>
<dbReference type="SUPFAM" id="SSF56925">
    <property type="entry name" value="OMPA-like"/>
    <property type="match status" value="1"/>
</dbReference>
<keyword evidence="1" id="KW-1133">Transmembrane helix</keyword>
<keyword evidence="1" id="KW-0812">Transmembrane</keyword>
<dbReference type="RefSeq" id="WP_012462486.1">
    <property type="nucleotide sequence ID" value="NC_010794.1"/>
</dbReference>
<gene>
    <name evidence="2" type="ordered locus">Minf_0144</name>
</gene>
<dbReference type="InterPro" id="IPR011250">
    <property type="entry name" value="OMP/PagP_B-barrel"/>
</dbReference>
<evidence type="ECO:0000256" key="1">
    <source>
        <dbReference type="SAM" id="Phobius"/>
    </source>
</evidence>